<keyword evidence="2" id="KW-0812">Transmembrane</keyword>
<feature type="compositionally biased region" description="Gly residues" evidence="1">
    <location>
        <begin position="222"/>
        <end position="245"/>
    </location>
</feature>
<accession>A0A233SQ47</accession>
<gene>
    <name evidence="3" type="ORF">BEK98_08970</name>
</gene>
<dbReference type="EMBL" id="MCGQ01000008">
    <property type="protein sequence ID" value="OXY97761.1"/>
    <property type="molecule type" value="Genomic_DNA"/>
</dbReference>
<reference evidence="3 4" key="1">
    <citation type="submission" date="2016-07" db="EMBL/GenBank/DDBJ databases">
        <title>Draft genome of Streptomyces diastatochromogenes.</title>
        <authorList>
            <person name="Podduturi R."/>
            <person name="Lukassen M.B."/>
            <person name="Clausen N."/>
            <person name="Nielsen J.L."/>
            <person name="Jorgensen N.O."/>
        </authorList>
    </citation>
    <scope>NUCLEOTIDE SEQUENCE [LARGE SCALE GENOMIC DNA]</scope>
    <source>
        <strain evidence="3 4">DSM 40608</strain>
    </source>
</reference>
<feature type="compositionally biased region" description="Low complexity" evidence="1">
    <location>
        <begin position="114"/>
        <end position="132"/>
    </location>
</feature>
<feature type="region of interest" description="Disordered" evidence="1">
    <location>
        <begin position="96"/>
        <end position="141"/>
    </location>
</feature>
<keyword evidence="2" id="KW-1133">Transmembrane helix</keyword>
<feature type="region of interest" description="Disordered" evidence="1">
    <location>
        <begin position="38"/>
        <end position="65"/>
    </location>
</feature>
<keyword evidence="4" id="KW-1185">Reference proteome</keyword>
<evidence type="ECO:0000256" key="1">
    <source>
        <dbReference type="SAM" id="MobiDB-lite"/>
    </source>
</evidence>
<feature type="transmembrane region" description="Helical" evidence="2">
    <location>
        <begin position="74"/>
        <end position="94"/>
    </location>
</feature>
<keyword evidence="2" id="KW-0472">Membrane</keyword>
<comment type="caution">
    <text evidence="3">The sequence shown here is derived from an EMBL/GenBank/DDBJ whole genome shotgun (WGS) entry which is preliminary data.</text>
</comment>
<feature type="region of interest" description="Disordered" evidence="1">
    <location>
        <begin position="189"/>
        <end position="245"/>
    </location>
</feature>
<proteinExistence type="predicted"/>
<evidence type="ECO:0000313" key="3">
    <source>
        <dbReference type="EMBL" id="OXY97761.1"/>
    </source>
</evidence>
<protein>
    <submittedName>
        <fullName evidence="3">Uncharacterized protein</fullName>
    </submittedName>
</protein>
<sequence>MSDPRNERDAATLETVLAAALRTGDLDPQAEQRAVAAFRASHGEGTHRAARTRRRDDWRRPEERRARRPVKMTFGVVFASLTLGGVAVAAIGSVSTSTHAGGADRGTTHPSALAPDRPGGAPSSASSLGSRPTDGPAHAKDTEAHCRAYERVQGHGKALDAKVWKQLVAAAGGKAEVAAYCSEQLTRATATPGRSAGTGRSGEGAADAGNGAAGKTGASGSNTGGTGNTAGKTRAGGGQGGGKHK</sequence>
<organism evidence="3 4">
    <name type="scientific">Streptomyces diastatochromogenes</name>
    <dbReference type="NCBI Taxonomy" id="42236"/>
    <lineage>
        <taxon>Bacteria</taxon>
        <taxon>Bacillati</taxon>
        <taxon>Actinomycetota</taxon>
        <taxon>Actinomycetes</taxon>
        <taxon>Kitasatosporales</taxon>
        <taxon>Streptomycetaceae</taxon>
        <taxon>Streptomyces</taxon>
    </lineage>
</organism>
<dbReference type="Proteomes" id="UP000215483">
    <property type="component" value="Unassembled WGS sequence"/>
</dbReference>
<feature type="compositionally biased region" description="Low complexity" evidence="1">
    <location>
        <begin position="203"/>
        <end position="221"/>
    </location>
</feature>
<evidence type="ECO:0000313" key="4">
    <source>
        <dbReference type="Proteomes" id="UP000215483"/>
    </source>
</evidence>
<name>A0A233SQ47_STRDA</name>
<feature type="compositionally biased region" description="Basic and acidic residues" evidence="1">
    <location>
        <begin position="54"/>
        <end position="65"/>
    </location>
</feature>
<dbReference type="AlphaFoldDB" id="A0A233SQ47"/>
<evidence type="ECO:0000256" key="2">
    <source>
        <dbReference type="SAM" id="Phobius"/>
    </source>
</evidence>